<proteinExistence type="predicted"/>
<keyword evidence="2" id="KW-1185">Reference proteome</keyword>
<name>A0A5B7JCA4_PORTR</name>
<sequence length="95" mass="10658">MIEGYDGALLGAMARRLFTGGRPPSHGSPPLSVPHLMRLASMEKDYKQETKYFAPFPQQTMQATDFAGSENVLKIITLTNLIIFCPLTHQMKKFK</sequence>
<dbReference type="AlphaFoldDB" id="A0A5B7JCA4"/>
<evidence type="ECO:0000313" key="2">
    <source>
        <dbReference type="Proteomes" id="UP000324222"/>
    </source>
</evidence>
<reference evidence="1 2" key="1">
    <citation type="submission" date="2019-05" db="EMBL/GenBank/DDBJ databases">
        <title>Another draft genome of Portunus trituberculatus and its Hox gene families provides insights of decapod evolution.</title>
        <authorList>
            <person name="Jeong J.-H."/>
            <person name="Song I."/>
            <person name="Kim S."/>
            <person name="Choi T."/>
            <person name="Kim D."/>
            <person name="Ryu S."/>
            <person name="Kim W."/>
        </authorList>
    </citation>
    <scope>NUCLEOTIDE SEQUENCE [LARGE SCALE GENOMIC DNA]</scope>
    <source>
        <tissue evidence="1">Muscle</tissue>
    </source>
</reference>
<accession>A0A5B7JCA4</accession>
<comment type="caution">
    <text evidence="1">The sequence shown here is derived from an EMBL/GenBank/DDBJ whole genome shotgun (WGS) entry which is preliminary data.</text>
</comment>
<dbReference type="Proteomes" id="UP000324222">
    <property type="component" value="Unassembled WGS sequence"/>
</dbReference>
<gene>
    <name evidence="1" type="ORF">E2C01_088977</name>
</gene>
<organism evidence="1 2">
    <name type="scientific">Portunus trituberculatus</name>
    <name type="common">Swimming crab</name>
    <name type="synonym">Neptunus trituberculatus</name>
    <dbReference type="NCBI Taxonomy" id="210409"/>
    <lineage>
        <taxon>Eukaryota</taxon>
        <taxon>Metazoa</taxon>
        <taxon>Ecdysozoa</taxon>
        <taxon>Arthropoda</taxon>
        <taxon>Crustacea</taxon>
        <taxon>Multicrustacea</taxon>
        <taxon>Malacostraca</taxon>
        <taxon>Eumalacostraca</taxon>
        <taxon>Eucarida</taxon>
        <taxon>Decapoda</taxon>
        <taxon>Pleocyemata</taxon>
        <taxon>Brachyura</taxon>
        <taxon>Eubrachyura</taxon>
        <taxon>Portunoidea</taxon>
        <taxon>Portunidae</taxon>
        <taxon>Portuninae</taxon>
        <taxon>Portunus</taxon>
    </lineage>
</organism>
<dbReference type="EMBL" id="VSRR010096282">
    <property type="protein sequence ID" value="MPC93832.1"/>
    <property type="molecule type" value="Genomic_DNA"/>
</dbReference>
<evidence type="ECO:0000313" key="1">
    <source>
        <dbReference type="EMBL" id="MPC93832.1"/>
    </source>
</evidence>
<protein>
    <submittedName>
        <fullName evidence="1">Uncharacterized protein</fullName>
    </submittedName>
</protein>